<dbReference type="Gene3D" id="3.90.1720.10">
    <property type="entry name" value="endopeptidase domain like (from Nostoc punctiforme)"/>
    <property type="match status" value="1"/>
</dbReference>
<name>A0A226I5I2_9FLAO</name>
<reference evidence="2 3" key="1">
    <citation type="submission" date="2016-11" db="EMBL/GenBank/DDBJ databases">
        <title>Whole genomes of Flavobacteriaceae.</title>
        <authorList>
            <person name="Stine C."/>
            <person name="Li C."/>
            <person name="Tadesse D."/>
        </authorList>
    </citation>
    <scope>NUCLEOTIDE SEQUENCE [LARGE SCALE GENOMIC DNA]</scope>
    <source>
        <strain evidence="2 3">CCUG 59446</strain>
    </source>
</reference>
<evidence type="ECO:0000313" key="3">
    <source>
        <dbReference type="Proteomes" id="UP000198336"/>
    </source>
</evidence>
<dbReference type="AlphaFoldDB" id="A0A226I5I2"/>
<dbReference type="SUPFAM" id="SSF54001">
    <property type="entry name" value="Cysteine proteinases"/>
    <property type="match status" value="1"/>
</dbReference>
<evidence type="ECO:0000259" key="1">
    <source>
        <dbReference type="Pfam" id="PF05257"/>
    </source>
</evidence>
<dbReference type="Proteomes" id="UP000198336">
    <property type="component" value="Unassembled WGS sequence"/>
</dbReference>
<comment type="caution">
    <text evidence="2">The sequence shown here is derived from an EMBL/GenBank/DDBJ whole genome shotgun (WGS) entry which is preliminary data.</text>
</comment>
<dbReference type="Pfam" id="PF05257">
    <property type="entry name" value="CHAP"/>
    <property type="match status" value="1"/>
</dbReference>
<sequence>MNEILKVAEKEIGQTEKPANSNKTKYGKWFGLDGVAWCGIFVSWCYAQAGSQLPKIGFLKGYAGCQTAVAYFKKMNQTTSKPVEGDIVFFDWNADGRYDHTGLFVKWVNDKEFQTIEGNTSFGNDSNGGNVMKRVRKNKNVIFVHP</sequence>
<protein>
    <recommendedName>
        <fullName evidence="1">Peptidase C51 domain-containing protein</fullName>
    </recommendedName>
</protein>
<dbReference type="InterPro" id="IPR038765">
    <property type="entry name" value="Papain-like_cys_pep_sf"/>
</dbReference>
<dbReference type="InterPro" id="IPR007921">
    <property type="entry name" value="CHAP_dom"/>
</dbReference>
<dbReference type="RefSeq" id="WP_089053151.1">
    <property type="nucleotide sequence ID" value="NZ_MUHA01000006.1"/>
</dbReference>
<dbReference type="EMBL" id="MUHA01000006">
    <property type="protein sequence ID" value="OXB01758.1"/>
    <property type="molecule type" value="Genomic_DNA"/>
</dbReference>
<organism evidence="2 3">
    <name type="scientific">Flavobacterium oncorhynchi</name>
    <dbReference type="NCBI Taxonomy" id="728056"/>
    <lineage>
        <taxon>Bacteria</taxon>
        <taxon>Pseudomonadati</taxon>
        <taxon>Bacteroidota</taxon>
        <taxon>Flavobacteriia</taxon>
        <taxon>Flavobacteriales</taxon>
        <taxon>Flavobacteriaceae</taxon>
        <taxon>Flavobacterium</taxon>
    </lineage>
</organism>
<proteinExistence type="predicted"/>
<keyword evidence="3" id="KW-1185">Reference proteome</keyword>
<accession>A0A226I5I2</accession>
<gene>
    <name evidence="2" type="ORF">B0A75_04770</name>
</gene>
<feature type="domain" description="Peptidase C51" evidence="1">
    <location>
        <begin position="33"/>
        <end position="119"/>
    </location>
</feature>
<evidence type="ECO:0000313" key="2">
    <source>
        <dbReference type="EMBL" id="OXB01758.1"/>
    </source>
</evidence>